<dbReference type="Proteomes" id="UP000314294">
    <property type="component" value="Unassembled WGS sequence"/>
</dbReference>
<comment type="caution">
    <text evidence="2">The sequence shown here is derived from an EMBL/GenBank/DDBJ whole genome shotgun (WGS) entry which is preliminary data.</text>
</comment>
<name>A0A4Z2GED0_9TELE</name>
<feature type="region of interest" description="Disordered" evidence="1">
    <location>
        <begin position="1"/>
        <end position="35"/>
    </location>
</feature>
<protein>
    <submittedName>
        <fullName evidence="2">Uncharacterized protein</fullName>
    </submittedName>
</protein>
<evidence type="ECO:0000313" key="3">
    <source>
        <dbReference type="Proteomes" id="UP000314294"/>
    </source>
</evidence>
<keyword evidence="3" id="KW-1185">Reference proteome</keyword>
<evidence type="ECO:0000256" key="1">
    <source>
        <dbReference type="SAM" id="MobiDB-lite"/>
    </source>
</evidence>
<organism evidence="2 3">
    <name type="scientific">Liparis tanakae</name>
    <name type="common">Tanaka's snailfish</name>
    <dbReference type="NCBI Taxonomy" id="230148"/>
    <lineage>
        <taxon>Eukaryota</taxon>
        <taxon>Metazoa</taxon>
        <taxon>Chordata</taxon>
        <taxon>Craniata</taxon>
        <taxon>Vertebrata</taxon>
        <taxon>Euteleostomi</taxon>
        <taxon>Actinopterygii</taxon>
        <taxon>Neopterygii</taxon>
        <taxon>Teleostei</taxon>
        <taxon>Neoteleostei</taxon>
        <taxon>Acanthomorphata</taxon>
        <taxon>Eupercaria</taxon>
        <taxon>Perciformes</taxon>
        <taxon>Cottioidei</taxon>
        <taxon>Cottales</taxon>
        <taxon>Liparidae</taxon>
        <taxon>Liparis</taxon>
    </lineage>
</organism>
<gene>
    <name evidence="2" type="ORF">EYF80_037833</name>
</gene>
<sequence>MRSQSSPPVFLSPSHSVELSERRNTQRRQPEVHSRYSKLMQATRQTDPGQGVLTESSCIDVFHAEPGRQSTPIRSRSRWIWPRPLWALTSTEGSQIEALGRATPNK</sequence>
<feature type="compositionally biased region" description="Polar residues" evidence="1">
    <location>
        <begin position="1"/>
        <end position="17"/>
    </location>
</feature>
<dbReference type="AlphaFoldDB" id="A0A4Z2GED0"/>
<proteinExistence type="predicted"/>
<reference evidence="2 3" key="1">
    <citation type="submission" date="2019-03" db="EMBL/GenBank/DDBJ databases">
        <title>First draft genome of Liparis tanakae, snailfish: a comprehensive survey of snailfish specific genes.</title>
        <authorList>
            <person name="Kim W."/>
            <person name="Song I."/>
            <person name="Jeong J.-H."/>
            <person name="Kim D."/>
            <person name="Kim S."/>
            <person name="Ryu S."/>
            <person name="Song J.Y."/>
            <person name="Lee S.K."/>
        </authorList>
    </citation>
    <scope>NUCLEOTIDE SEQUENCE [LARGE SCALE GENOMIC DNA]</scope>
    <source>
        <tissue evidence="2">Muscle</tissue>
    </source>
</reference>
<dbReference type="EMBL" id="SRLO01000565">
    <property type="protein sequence ID" value="TNN51926.1"/>
    <property type="molecule type" value="Genomic_DNA"/>
</dbReference>
<feature type="compositionally biased region" description="Basic and acidic residues" evidence="1">
    <location>
        <begin position="18"/>
        <end position="34"/>
    </location>
</feature>
<accession>A0A4Z2GED0</accession>
<evidence type="ECO:0000313" key="2">
    <source>
        <dbReference type="EMBL" id="TNN51926.1"/>
    </source>
</evidence>